<evidence type="ECO:0000313" key="3">
    <source>
        <dbReference type="Proteomes" id="UP000094936"/>
    </source>
</evidence>
<dbReference type="EMBL" id="LYBM01000006">
    <property type="protein sequence ID" value="ODA35069.1"/>
    <property type="molecule type" value="Genomic_DNA"/>
</dbReference>
<organism evidence="2 3">
    <name type="scientific">Veronia pacifica</name>
    <dbReference type="NCBI Taxonomy" id="1080227"/>
    <lineage>
        <taxon>Bacteria</taxon>
        <taxon>Pseudomonadati</taxon>
        <taxon>Pseudomonadota</taxon>
        <taxon>Gammaproteobacteria</taxon>
        <taxon>Vibrionales</taxon>
        <taxon>Vibrionaceae</taxon>
        <taxon>Veronia</taxon>
    </lineage>
</organism>
<comment type="caution">
    <text evidence="2">The sequence shown here is derived from an EMBL/GenBank/DDBJ whole genome shotgun (WGS) entry which is preliminary data.</text>
</comment>
<accession>A0A1C3EPE2</accession>
<protein>
    <recommendedName>
        <fullName evidence="4">Lipoprotein</fullName>
    </recommendedName>
</protein>
<feature type="signal peptide" evidence="1">
    <location>
        <begin position="1"/>
        <end position="22"/>
    </location>
</feature>
<evidence type="ECO:0000313" key="2">
    <source>
        <dbReference type="EMBL" id="ODA35069.1"/>
    </source>
</evidence>
<reference evidence="2 3" key="1">
    <citation type="submission" date="2016-05" db="EMBL/GenBank/DDBJ databases">
        <title>Genomic Taxonomy of the Vibrionaceae.</title>
        <authorList>
            <person name="Gomez-Gil B."/>
            <person name="Enciso-Ibarra J."/>
        </authorList>
    </citation>
    <scope>NUCLEOTIDE SEQUENCE [LARGE SCALE GENOMIC DNA]</scope>
    <source>
        <strain evidence="2 3">CAIM 1920</strain>
    </source>
</reference>
<dbReference type="AlphaFoldDB" id="A0A1C3EPE2"/>
<gene>
    <name evidence="2" type="ORF">A8L45_05160</name>
</gene>
<proteinExistence type="predicted"/>
<dbReference type="STRING" id="1080227.A8L45_05160"/>
<name>A0A1C3EPE2_9GAMM</name>
<evidence type="ECO:0008006" key="4">
    <source>
        <dbReference type="Google" id="ProtNLM"/>
    </source>
</evidence>
<keyword evidence="1" id="KW-0732">Signal</keyword>
<sequence length="82" mass="8912">MIKPTLTSLLLLALAGCTHSQSHDNTGNTMPGSDRDKHGCIGSAGYSWCESKNECVRSWELADDQGFDNTQAAFDAFCNNKK</sequence>
<dbReference type="PROSITE" id="PS51257">
    <property type="entry name" value="PROKAR_LIPOPROTEIN"/>
    <property type="match status" value="1"/>
</dbReference>
<feature type="chain" id="PRO_5008673285" description="Lipoprotein" evidence="1">
    <location>
        <begin position="23"/>
        <end position="82"/>
    </location>
</feature>
<dbReference type="OrthoDB" id="8913515at2"/>
<dbReference type="Proteomes" id="UP000094936">
    <property type="component" value="Unassembled WGS sequence"/>
</dbReference>
<keyword evidence="3" id="KW-1185">Reference proteome</keyword>
<dbReference type="RefSeq" id="WP_068899936.1">
    <property type="nucleotide sequence ID" value="NZ_JBHUIF010000013.1"/>
</dbReference>
<evidence type="ECO:0000256" key="1">
    <source>
        <dbReference type="SAM" id="SignalP"/>
    </source>
</evidence>